<protein>
    <submittedName>
        <fullName evidence="2">Uncharacterized protein</fullName>
    </submittedName>
</protein>
<dbReference type="AlphaFoldDB" id="A0AAN6ZZQ4"/>
<evidence type="ECO:0000256" key="1">
    <source>
        <dbReference type="SAM" id="MobiDB-lite"/>
    </source>
</evidence>
<feature type="region of interest" description="Disordered" evidence="1">
    <location>
        <begin position="358"/>
        <end position="420"/>
    </location>
</feature>
<gene>
    <name evidence="2" type="ORF">C8A00DRAFT_31059</name>
</gene>
<feature type="compositionally biased region" description="Low complexity" evidence="1">
    <location>
        <begin position="407"/>
        <end position="418"/>
    </location>
</feature>
<feature type="region of interest" description="Disordered" evidence="1">
    <location>
        <begin position="47"/>
        <end position="134"/>
    </location>
</feature>
<evidence type="ECO:0000313" key="2">
    <source>
        <dbReference type="EMBL" id="KAK4156128.1"/>
    </source>
</evidence>
<evidence type="ECO:0000313" key="3">
    <source>
        <dbReference type="Proteomes" id="UP001302745"/>
    </source>
</evidence>
<organism evidence="2 3">
    <name type="scientific">Chaetomidium leptoderma</name>
    <dbReference type="NCBI Taxonomy" id="669021"/>
    <lineage>
        <taxon>Eukaryota</taxon>
        <taxon>Fungi</taxon>
        <taxon>Dikarya</taxon>
        <taxon>Ascomycota</taxon>
        <taxon>Pezizomycotina</taxon>
        <taxon>Sordariomycetes</taxon>
        <taxon>Sordariomycetidae</taxon>
        <taxon>Sordariales</taxon>
        <taxon>Chaetomiaceae</taxon>
        <taxon>Chaetomidium</taxon>
    </lineage>
</organism>
<keyword evidence="3" id="KW-1185">Reference proteome</keyword>
<reference evidence="2" key="2">
    <citation type="submission" date="2023-05" db="EMBL/GenBank/DDBJ databases">
        <authorList>
            <consortium name="Lawrence Berkeley National Laboratory"/>
            <person name="Steindorff A."/>
            <person name="Hensen N."/>
            <person name="Bonometti L."/>
            <person name="Westerberg I."/>
            <person name="Brannstrom I.O."/>
            <person name="Guillou S."/>
            <person name="Cros-Aarteil S."/>
            <person name="Calhoun S."/>
            <person name="Haridas S."/>
            <person name="Kuo A."/>
            <person name="Mondo S."/>
            <person name="Pangilinan J."/>
            <person name="Riley R."/>
            <person name="Labutti K."/>
            <person name="Andreopoulos B."/>
            <person name="Lipzen A."/>
            <person name="Chen C."/>
            <person name="Yanf M."/>
            <person name="Daum C."/>
            <person name="Ng V."/>
            <person name="Clum A."/>
            <person name="Ohm R."/>
            <person name="Martin F."/>
            <person name="Silar P."/>
            <person name="Natvig D."/>
            <person name="Lalanne C."/>
            <person name="Gautier V."/>
            <person name="Ament-Velasquez S.L."/>
            <person name="Kruys A."/>
            <person name="Hutchinson M.I."/>
            <person name="Powell A.J."/>
            <person name="Barry K."/>
            <person name="Miller A.N."/>
            <person name="Grigoriev I.V."/>
            <person name="Debuchy R."/>
            <person name="Gladieux P."/>
            <person name="Thoren M.H."/>
            <person name="Johannesson H."/>
        </authorList>
    </citation>
    <scope>NUCLEOTIDE SEQUENCE</scope>
    <source>
        <strain evidence="2">CBS 538.74</strain>
    </source>
</reference>
<feature type="region of interest" description="Disordered" evidence="1">
    <location>
        <begin position="308"/>
        <end position="333"/>
    </location>
</feature>
<sequence>MDDSLGSVLQSYFREAHRMGRIAVDTAYRVHAALKLDLAPIDNGWEMVDDPEADNDAGFDNGGLFEDQPLRGGHALPNSHVGSDDNVPPGGGDDSSSSSDMYNDACSPFGGSSDDEPRPSQPKPSTRATCRRPADKEVDLCSSLEQSQTFESKICCSVDNGEMPAARYPAANQLYPNAEPQARPTHHPTHHQTEICPASGPADPLCKTKGRWKKVPARSFESARYDIVDPKLKKEIAKVKRQHRSERHAAAVMPAGVEEEGLAIEKEVASADAATANQQGDQLKKKGLAVDQEVANAEEDHRLDTPAVNAHAPDMMSPKPPATTGPQLQNKYGRQLALVDLKNRRRLMLERLEERHAQQMSRAARNNGIAGDETRSSNDEEPSGTKQEVTKEAPGPSTEKEEFSDATPSSPQKQPSTSMEQDELLSAILFGPHKQPSSSTGTSMVQDKFLDDIPLGPQKQPGTSTSTSISMELDGFLDAILVEPQTQRSASASPSADTSMEQDEFLDYIPLRPPASTSTSTSTSGEQDEFLGAIPVGLSMLPGPPIRYGQHATPTPTQQAGAGRSPSAMATDPAGVCRNPGGEESPYQDSRWWQERRQATQARRAAGLEEWMDDINYPFVFGDR</sequence>
<proteinExistence type="predicted"/>
<name>A0AAN6ZZQ4_9PEZI</name>
<feature type="compositionally biased region" description="Low complexity" evidence="1">
    <location>
        <begin position="84"/>
        <end position="100"/>
    </location>
</feature>
<feature type="region of interest" description="Disordered" evidence="1">
    <location>
        <begin position="553"/>
        <end position="572"/>
    </location>
</feature>
<accession>A0AAN6ZZQ4</accession>
<feature type="compositionally biased region" description="Acidic residues" evidence="1">
    <location>
        <begin position="47"/>
        <end position="57"/>
    </location>
</feature>
<comment type="caution">
    <text evidence="2">The sequence shown here is derived from an EMBL/GenBank/DDBJ whole genome shotgun (WGS) entry which is preliminary data.</text>
</comment>
<dbReference type="Proteomes" id="UP001302745">
    <property type="component" value="Unassembled WGS sequence"/>
</dbReference>
<dbReference type="EMBL" id="MU856874">
    <property type="protein sequence ID" value="KAK4156128.1"/>
    <property type="molecule type" value="Genomic_DNA"/>
</dbReference>
<feature type="region of interest" description="Disordered" evidence="1">
    <location>
        <begin position="180"/>
        <end position="201"/>
    </location>
</feature>
<reference evidence="2" key="1">
    <citation type="journal article" date="2023" name="Mol. Phylogenet. Evol.">
        <title>Genome-scale phylogeny and comparative genomics of the fungal order Sordariales.</title>
        <authorList>
            <person name="Hensen N."/>
            <person name="Bonometti L."/>
            <person name="Westerberg I."/>
            <person name="Brannstrom I.O."/>
            <person name="Guillou S."/>
            <person name="Cros-Aarteil S."/>
            <person name="Calhoun S."/>
            <person name="Haridas S."/>
            <person name="Kuo A."/>
            <person name="Mondo S."/>
            <person name="Pangilinan J."/>
            <person name="Riley R."/>
            <person name="LaButti K."/>
            <person name="Andreopoulos B."/>
            <person name="Lipzen A."/>
            <person name="Chen C."/>
            <person name="Yan M."/>
            <person name="Daum C."/>
            <person name="Ng V."/>
            <person name="Clum A."/>
            <person name="Steindorff A."/>
            <person name="Ohm R.A."/>
            <person name="Martin F."/>
            <person name="Silar P."/>
            <person name="Natvig D.O."/>
            <person name="Lalanne C."/>
            <person name="Gautier V."/>
            <person name="Ament-Velasquez S.L."/>
            <person name="Kruys A."/>
            <person name="Hutchinson M.I."/>
            <person name="Powell A.J."/>
            <person name="Barry K."/>
            <person name="Miller A.N."/>
            <person name="Grigoriev I.V."/>
            <person name="Debuchy R."/>
            <person name="Gladieux P."/>
            <person name="Hiltunen Thoren M."/>
            <person name="Johannesson H."/>
        </authorList>
    </citation>
    <scope>NUCLEOTIDE SEQUENCE</scope>
    <source>
        <strain evidence="2">CBS 538.74</strain>
    </source>
</reference>